<evidence type="ECO:0000256" key="16">
    <source>
        <dbReference type="SAM" id="Phobius"/>
    </source>
</evidence>
<dbReference type="Pfam" id="PF01094">
    <property type="entry name" value="ANF_receptor"/>
    <property type="match status" value="1"/>
</dbReference>
<organism evidence="18 19">
    <name type="scientific">Amborella trichopoda</name>
    <dbReference type="NCBI Taxonomy" id="13333"/>
    <lineage>
        <taxon>Eukaryota</taxon>
        <taxon>Viridiplantae</taxon>
        <taxon>Streptophyta</taxon>
        <taxon>Embryophyta</taxon>
        <taxon>Tracheophyta</taxon>
        <taxon>Spermatophyta</taxon>
        <taxon>Magnoliopsida</taxon>
        <taxon>Amborellales</taxon>
        <taxon>Amborellaceae</taxon>
        <taxon>Amborella</taxon>
    </lineage>
</organism>
<dbReference type="FunFam" id="3.40.190.10:FF:000103">
    <property type="entry name" value="Glutamate receptor"/>
    <property type="match status" value="1"/>
</dbReference>
<keyword evidence="8 15" id="KW-0406">Ion transport</keyword>
<dbReference type="Pfam" id="PF10613">
    <property type="entry name" value="Lig_chan-Glu_bd"/>
    <property type="match status" value="1"/>
</dbReference>
<dbReference type="GO" id="GO:0015276">
    <property type="term" value="F:ligand-gated monoatomic ion channel activity"/>
    <property type="evidence" value="ECO:0000318"/>
    <property type="project" value="GO_Central"/>
</dbReference>
<evidence type="ECO:0000256" key="6">
    <source>
        <dbReference type="ARBA" id="ARBA00022729"/>
    </source>
</evidence>
<evidence type="ECO:0000256" key="10">
    <source>
        <dbReference type="ARBA" id="ARBA00023170"/>
    </source>
</evidence>
<dbReference type="PANTHER" id="PTHR34836:SF1">
    <property type="entry name" value="OS09G0428600 PROTEIN"/>
    <property type="match status" value="1"/>
</dbReference>
<dbReference type="CDD" id="cd13686">
    <property type="entry name" value="GluR_Plant"/>
    <property type="match status" value="1"/>
</dbReference>
<dbReference type="FunFam" id="1.10.287.70:FF:000037">
    <property type="entry name" value="Glutamate receptor"/>
    <property type="match status" value="1"/>
</dbReference>
<keyword evidence="10 15" id="KW-0675">Receptor</keyword>
<reference evidence="19" key="1">
    <citation type="journal article" date="2013" name="Science">
        <title>The Amborella genome and the evolution of flowering plants.</title>
        <authorList>
            <consortium name="Amborella Genome Project"/>
        </authorList>
    </citation>
    <scope>NUCLEOTIDE SEQUENCE [LARGE SCALE GENOMIC DNA]</scope>
</reference>
<dbReference type="FunFam" id="3.40.50.2300:FF:000188">
    <property type="entry name" value="Glutamate receptor"/>
    <property type="match status" value="1"/>
</dbReference>
<feature type="transmembrane region" description="Helical" evidence="16">
    <location>
        <begin position="819"/>
        <end position="841"/>
    </location>
</feature>
<evidence type="ECO:0000256" key="13">
    <source>
        <dbReference type="ARBA" id="ARBA00023303"/>
    </source>
</evidence>
<comment type="function">
    <text evidence="15">Glutamate-gated receptor that probably acts as non-selective cation channel.</text>
</comment>
<keyword evidence="6" id="KW-0732">Signal</keyword>
<dbReference type="InterPro" id="IPR028082">
    <property type="entry name" value="Peripla_BP_I"/>
</dbReference>
<evidence type="ECO:0000313" key="19">
    <source>
        <dbReference type="Proteomes" id="UP000017836"/>
    </source>
</evidence>
<sequence>MRKGEIYGFIEKIKEANGSRGVVQVGVVLAMDSLVGRVSNMCISMAIEDFYREHHNFNTRLHLSRRDSGRDVVQAASAALDLINNVEVQAIIGPQTSTEAQFLSNVANKSQIPIMSFSATSPSLSTTHTPYFIRATLSDSIQAKPIASLIKFFKWRQAIAICEDTDYGAGFVPYLNDALIDIGSHLHLGGLIPSYASDELIKKELHKVMTMQTRVFIVHMSSPLASRFFRHAKQLGMMSRDYAWIITDGLASLLNSMDPWIIDSMQGVLGVRAYIEETKRLDNFSYRYKRYYRKEYPNEIEIPHVNAFCLRAYDATRVLALAMEKSGVENVGSRQPITGQTAGNLTGISSTGPRLLSALLDIKLKGLNGNLLFVNGEIQGSSFEIVNVVGKSVREIGFWSLETGISREINRKKIDKMVDDVANLGLVIWPGESTVIPSGWVVTTNGSKMKIGVPVTEGFREFLKVEWGPLDGRSRAMGFSVDVFDAVVRALPYRLEYEYVPFADNQRKTAGTYNDLVYQVFLGKYDAVVGDVAIIANRSNYVDFTPPYTEPGVSMIVPMRKKRGSNALAFLKPLTWELWVTASCFLFFMAFVVWFLEHRMNEDFRGPLSEQVGRALYFSFSTLIFSQRDKITSNLTRFVVILWLFMVLILTSSYTANLASILTVEQLQPTVTDIQTLIKNEDNVGYQGNSFVEDLLKEMGIARSKLQALHTVDEYAKALLKGSSHGGVAAIFDEIPYIKCFLSNHPNNFMMAGLTYKTGGFGFVFPKNSPLLSDISSAVLKVTEGDTMASLESKWFRKQNTSSSWSSSDSSKGLSLDSFWGLFLIVGTASVGALIVFFVGLCNEHWNRILIVPPTVSECPLSFHVNAEGLYSEDGSPPCFTSVLANSRSDGDGDDGPIEERHLQLHDA</sequence>
<evidence type="ECO:0000256" key="12">
    <source>
        <dbReference type="ARBA" id="ARBA00023286"/>
    </source>
</evidence>
<gene>
    <name evidence="18" type="ORF">AMTR_s00023p00244390</name>
</gene>
<dbReference type="GO" id="GO:0038023">
    <property type="term" value="F:signaling receptor activity"/>
    <property type="evidence" value="ECO:0000318"/>
    <property type="project" value="GO_Central"/>
</dbReference>
<feature type="transmembrane region" description="Helical" evidence="16">
    <location>
        <begin position="576"/>
        <end position="596"/>
    </location>
</feature>
<dbReference type="SUPFAM" id="SSF53822">
    <property type="entry name" value="Periplasmic binding protein-like I"/>
    <property type="match status" value="1"/>
</dbReference>
<feature type="transmembrane region" description="Helical" evidence="16">
    <location>
        <begin position="635"/>
        <end position="656"/>
    </location>
</feature>
<evidence type="ECO:0000256" key="8">
    <source>
        <dbReference type="ARBA" id="ARBA00023065"/>
    </source>
</evidence>
<dbReference type="Proteomes" id="UP000017836">
    <property type="component" value="Unassembled WGS sequence"/>
</dbReference>
<dbReference type="OMA" id="NENRPEE"/>
<keyword evidence="4 15" id="KW-0813">Transport</keyword>
<accession>W1NJR4</accession>
<evidence type="ECO:0000256" key="3">
    <source>
        <dbReference type="ARBA" id="ARBA00011095"/>
    </source>
</evidence>
<protein>
    <recommendedName>
        <fullName evidence="15">Glutamate receptor</fullName>
    </recommendedName>
</protein>
<dbReference type="InterPro" id="IPR044440">
    <property type="entry name" value="GABAb_receptor_plant_PBP1"/>
</dbReference>
<keyword evidence="13 15" id="KW-0407">Ion channel</keyword>
<dbReference type="InterPro" id="IPR019594">
    <property type="entry name" value="Glu/Gly-bd"/>
</dbReference>
<evidence type="ECO:0000256" key="14">
    <source>
        <dbReference type="ARBA" id="ARBA00049638"/>
    </source>
</evidence>
<evidence type="ECO:0000256" key="2">
    <source>
        <dbReference type="ARBA" id="ARBA00008685"/>
    </source>
</evidence>
<evidence type="ECO:0000256" key="1">
    <source>
        <dbReference type="ARBA" id="ARBA00004141"/>
    </source>
</evidence>
<dbReference type="CDD" id="cd19990">
    <property type="entry name" value="PBP1_GABAb_receptor_plant"/>
    <property type="match status" value="1"/>
</dbReference>
<evidence type="ECO:0000256" key="7">
    <source>
        <dbReference type="ARBA" id="ARBA00022989"/>
    </source>
</evidence>
<keyword evidence="5 16" id="KW-0812">Transmembrane</keyword>
<keyword evidence="12 15" id="KW-1071">Ligand-gated ion channel</keyword>
<evidence type="ECO:0000259" key="17">
    <source>
        <dbReference type="SMART" id="SM00079"/>
    </source>
</evidence>
<evidence type="ECO:0000256" key="15">
    <source>
        <dbReference type="PIRNR" id="PIRNR037090"/>
    </source>
</evidence>
<evidence type="ECO:0000256" key="5">
    <source>
        <dbReference type="ARBA" id="ARBA00022692"/>
    </source>
</evidence>
<dbReference type="Gene3D" id="3.40.190.10">
    <property type="entry name" value="Periplasmic binding protein-like II"/>
    <property type="match status" value="2"/>
</dbReference>
<comment type="subcellular location">
    <subcellularLocation>
        <location evidence="1">Membrane</location>
        <topology evidence="1">Multi-pass membrane protein</topology>
    </subcellularLocation>
</comment>
<dbReference type="EMBL" id="KI397474">
    <property type="protein sequence ID" value="ERM95743.1"/>
    <property type="molecule type" value="Genomic_DNA"/>
</dbReference>
<keyword evidence="7 16" id="KW-1133">Transmembrane helix</keyword>
<dbReference type="InterPro" id="IPR001320">
    <property type="entry name" value="Iontro_rcpt_C"/>
</dbReference>
<dbReference type="eggNOG" id="KOG1052">
    <property type="taxonomic scope" value="Eukaryota"/>
</dbReference>
<dbReference type="PANTHER" id="PTHR34836">
    <property type="entry name" value="OS06G0188250 PROTEIN"/>
    <property type="match status" value="1"/>
</dbReference>
<dbReference type="SMART" id="SM00079">
    <property type="entry name" value="PBPe"/>
    <property type="match status" value="1"/>
</dbReference>
<dbReference type="GO" id="GO:0005886">
    <property type="term" value="C:plasma membrane"/>
    <property type="evidence" value="ECO:0000318"/>
    <property type="project" value="GO_Central"/>
</dbReference>
<dbReference type="Gramene" id="ERM95743">
    <property type="protein sequence ID" value="ERM95743"/>
    <property type="gene ID" value="AMTR_s00023p00244390"/>
</dbReference>
<comment type="function">
    <text evidence="14">Glutamate-gated receptor that probably acts as a non-selective cation channel. May be involved in light-signal transduction and calcium homeostasis via the regulation of calcium influx into cells.</text>
</comment>
<dbReference type="InterPro" id="IPR015683">
    <property type="entry name" value="Ionotropic_Glu_rcpt"/>
</dbReference>
<name>W1NJR4_AMBTC</name>
<dbReference type="AlphaFoldDB" id="W1NJR4"/>
<dbReference type="Pfam" id="PF00060">
    <property type="entry name" value="Lig_chan"/>
    <property type="match status" value="1"/>
</dbReference>
<dbReference type="InterPro" id="IPR001828">
    <property type="entry name" value="ANF_lig-bd_rcpt"/>
</dbReference>
<keyword evidence="9 15" id="KW-0472">Membrane</keyword>
<dbReference type="InterPro" id="IPR017103">
    <property type="entry name" value="Iontropic_Glu_rcpt_pln"/>
</dbReference>
<dbReference type="Gene3D" id="3.40.50.2300">
    <property type="match status" value="2"/>
</dbReference>
<dbReference type="HOGENOM" id="CLU_007358_0_2_1"/>
<keyword evidence="19" id="KW-1185">Reference proteome</keyword>
<dbReference type="Gene3D" id="1.10.287.70">
    <property type="match status" value="1"/>
</dbReference>
<evidence type="ECO:0000256" key="4">
    <source>
        <dbReference type="ARBA" id="ARBA00022448"/>
    </source>
</evidence>
<evidence type="ECO:0000256" key="11">
    <source>
        <dbReference type="ARBA" id="ARBA00023180"/>
    </source>
</evidence>
<dbReference type="PIRSF" id="PIRSF037090">
    <property type="entry name" value="Iontro_Glu-like_rcpt_pln"/>
    <property type="match status" value="1"/>
</dbReference>
<evidence type="ECO:0000256" key="9">
    <source>
        <dbReference type="ARBA" id="ARBA00023136"/>
    </source>
</evidence>
<keyword evidence="11" id="KW-0325">Glycoprotein</keyword>
<dbReference type="SUPFAM" id="SSF53850">
    <property type="entry name" value="Periplasmic binding protein-like II"/>
    <property type="match status" value="1"/>
</dbReference>
<comment type="subunit">
    <text evidence="3">May form heteromers.</text>
</comment>
<feature type="domain" description="Ionotropic glutamate receptor C-terminal" evidence="17">
    <location>
        <begin position="450"/>
        <end position="798"/>
    </location>
</feature>
<evidence type="ECO:0000313" key="18">
    <source>
        <dbReference type="EMBL" id="ERM95743.1"/>
    </source>
</evidence>
<proteinExistence type="inferred from homology"/>
<comment type="similarity">
    <text evidence="2 15">Belongs to the glutamate-gated ion channel (TC 1.A.10.1) family.</text>
</comment>